<dbReference type="Proteomes" id="UP000243723">
    <property type="component" value="Unassembled WGS sequence"/>
</dbReference>
<reference evidence="7 8" key="1">
    <citation type="submission" date="2017-05" db="EMBL/GenBank/DDBJ databases">
        <title>Draft genome sequence of Elsinoe australis.</title>
        <authorList>
            <person name="Cheng Q."/>
        </authorList>
    </citation>
    <scope>NUCLEOTIDE SEQUENCE [LARGE SCALE GENOMIC DNA]</scope>
    <source>
        <strain evidence="7 8">NL1</strain>
    </source>
</reference>
<dbReference type="PANTHER" id="PTHR10552:SF6">
    <property type="entry name" value="U2 SMALL NUCLEAR RIBONUCLEOPROTEIN A"/>
    <property type="match status" value="1"/>
</dbReference>
<comment type="caution">
    <text evidence="7">The sequence shown here is derived from an EMBL/GenBank/DDBJ whole genome shotgun (WGS) entry which is preliminary data.</text>
</comment>
<keyword evidence="7" id="KW-0687">Ribonucleoprotein</keyword>
<proteinExistence type="inferred from homology"/>
<evidence type="ECO:0000313" key="7">
    <source>
        <dbReference type="EMBL" id="PSK38087.1"/>
    </source>
</evidence>
<dbReference type="InterPro" id="IPR044640">
    <property type="entry name" value="RU2A"/>
</dbReference>
<dbReference type="SUPFAM" id="SSF52058">
    <property type="entry name" value="L domain-like"/>
    <property type="match status" value="1"/>
</dbReference>
<dbReference type="GO" id="GO:0000398">
    <property type="term" value="P:mRNA splicing, via spliceosome"/>
    <property type="evidence" value="ECO:0007669"/>
    <property type="project" value="InterPro"/>
</dbReference>
<comment type="subcellular location">
    <subcellularLocation>
        <location evidence="1">Nucleus</location>
    </subcellularLocation>
</comment>
<evidence type="ECO:0000256" key="4">
    <source>
        <dbReference type="ARBA" id="ARBA00023242"/>
    </source>
</evidence>
<dbReference type="EMBL" id="NHZQ01000404">
    <property type="protein sequence ID" value="PSK38087.1"/>
    <property type="molecule type" value="Genomic_DNA"/>
</dbReference>
<evidence type="ECO:0000256" key="1">
    <source>
        <dbReference type="ARBA" id="ARBA00004123"/>
    </source>
</evidence>
<evidence type="ECO:0000313" key="8">
    <source>
        <dbReference type="Proteomes" id="UP000243723"/>
    </source>
</evidence>
<keyword evidence="4" id="KW-0539">Nucleus</keyword>
<comment type="similarity">
    <text evidence="5">Belongs to the U2 small nuclear ribonucleoprotein A family.</text>
</comment>
<dbReference type="Pfam" id="PF14580">
    <property type="entry name" value="LRR_9"/>
    <property type="match status" value="1"/>
</dbReference>
<dbReference type="PANTHER" id="PTHR10552">
    <property type="entry name" value="U2 SMALL NUCLEAR RIBONUCLEOPROTEIN A"/>
    <property type="match status" value="1"/>
</dbReference>
<sequence>MRLTSDLISDSNTYLNPLKERELDLRGNKIPQIENLGLAKDQDAIDLTDNAIASLSNFPLFPRLKSLYLARNRVAHIAPNLAKNIPNLETVVLTDNNLAELADLEPLKEFRKLTHISLVGCPVAAKENYRFFFIWLNPHIRFLDYAKVRDSERSAAKELFGPSTEEPSDAAQAIFNVRAGKPLVLSGVNGGADAGSKRIKTKLTDEEKARYEKLVKNATSLKEIERLEKMLREGRVPG</sequence>
<gene>
    <name evidence="7" type="ORF">B9Z65_1278</name>
</gene>
<dbReference type="OrthoDB" id="433501at2759"/>
<organism evidence="7 8">
    <name type="scientific">Elsinoe australis</name>
    <dbReference type="NCBI Taxonomy" id="40998"/>
    <lineage>
        <taxon>Eukaryota</taxon>
        <taxon>Fungi</taxon>
        <taxon>Dikarya</taxon>
        <taxon>Ascomycota</taxon>
        <taxon>Pezizomycotina</taxon>
        <taxon>Dothideomycetes</taxon>
        <taxon>Dothideomycetidae</taxon>
        <taxon>Myriangiales</taxon>
        <taxon>Elsinoaceae</taxon>
        <taxon>Elsinoe</taxon>
    </lineage>
</organism>
<accession>A0A2P7YQ42</accession>
<name>A0A2P7YQ42_9PEZI</name>
<dbReference type="STRING" id="40998.A0A2P7YQ42"/>
<keyword evidence="2" id="KW-0433">Leucine-rich repeat</keyword>
<dbReference type="PROSITE" id="PS51450">
    <property type="entry name" value="LRR"/>
    <property type="match status" value="2"/>
</dbReference>
<dbReference type="AlphaFoldDB" id="A0A2P7YQ42"/>
<evidence type="ECO:0000256" key="6">
    <source>
        <dbReference type="ARBA" id="ARBA00024238"/>
    </source>
</evidence>
<evidence type="ECO:0000256" key="3">
    <source>
        <dbReference type="ARBA" id="ARBA00022737"/>
    </source>
</evidence>
<protein>
    <recommendedName>
        <fullName evidence="6">U2 small nuclear ribonucleoprotein A'</fullName>
    </recommendedName>
</protein>
<dbReference type="Gene3D" id="3.80.10.10">
    <property type="entry name" value="Ribonuclease Inhibitor"/>
    <property type="match status" value="1"/>
</dbReference>
<dbReference type="GO" id="GO:0005686">
    <property type="term" value="C:U2 snRNP"/>
    <property type="evidence" value="ECO:0007669"/>
    <property type="project" value="TreeGrafter"/>
</dbReference>
<dbReference type="InterPro" id="IPR001611">
    <property type="entry name" value="Leu-rich_rpt"/>
</dbReference>
<dbReference type="InterPro" id="IPR032675">
    <property type="entry name" value="LRR_dom_sf"/>
</dbReference>
<dbReference type="FunFam" id="3.80.10.10:FF:000026">
    <property type="entry name" value="U2 small nuclear ribonucleoprotein A"/>
    <property type="match status" value="1"/>
</dbReference>
<evidence type="ECO:0000256" key="2">
    <source>
        <dbReference type="ARBA" id="ARBA00022614"/>
    </source>
</evidence>
<dbReference type="GO" id="GO:0030620">
    <property type="term" value="F:U2 snRNA binding"/>
    <property type="evidence" value="ECO:0007669"/>
    <property type="project" value="InterPro"/>
</dbReference>
<keyword evidence="8" id="KW-1185">Reference proteome</keyword>
<evidence type="ECO:0000256" key="5">
    <source>
        <dbReference type="ARBA" id="ARBA00024196"/>
    </source>
</evidence>
<keyword evidence="3" id="KW-0677">Repeat</keyword>